<dbReference type="Proteomes" id="UP001642483">
    <property type="component" value="Unassembled WGS sequence"/>
</dbReference>
<evidence type="ECO:0000313" key="1">
    <source>
        <dbReference type="EMBL" id="CAK8688903.1"/>
    </source>
</evidence>
<gene>
    <name evidence="1" type="ORF">CVLEPA_LOCUS20858</name>
</gene>
<keyword evidence="2" id="KW-1185">Reference proteome</keyword>
<accession>A0ABP0GBN8</accession>
<proteinExistence type="predicted"/>
<dbReference type="Gene3D" id="3.40.50.300">
    <property type="entry name" value="P-loop containing nucleotide triphosphate hydrolases"/>
    <property type="match status" value="1"/>
</dbReference>
<dbReference type="Pfam" id="PF17784">
    <property type="entry name" value="Sulfotransfer_4"/>
    <property type="match status" value="1"/>
</dbReference>
<dbReference type="PANTHER" id="PTHR36978:SF4">
    <property type="entry name" value="P-LOOP CONTAINING NUCLEOSIDE TRIPHOSPHATE HYDROLASE PROTEIN"/>
    <property type="match status" value="1"/>
</dbReference>
<dbReference type="EMBL" id="CAWYQH010000108">
    <property type="protein sequence ID" value="CAK8688903.1"/>
    <property type="molecule type" value="Genomic_DNA"/>
</dbReference>
<name>A0ABP0GBN8_CLALP</name>
<dbReference type="PANTHER" id="PTHR36978">
    <property type="entry name" value="P-LOOP CONTAINING NUCLEOTIDE TRIPHOSPHATE HYDROLASE"/>
    <property type="match status" value="1"/>
</dbReference>
<reference evidence="1 2" key="1">
    <citation type="submission" date="2024-02" db="EMBL/GenBank/DDBJ databases">
        <authorList>
            <person name="Daric V."/>
            <person name="Darras S."/>
        </authorList>
    </citation>
    <scope>NUCLEOTIDE SEQUENCE [LARGE SCALE GENOMIC DNA]</scope>
</reference>
<organism evidence="1 2">
    <name type="scientific">Clavelina lepadiformis</name>
    <name type="common">Light-bulb sea squirt</name>
    <name type="synonym">Ascidia lepadiformis</name>
    <dbReference type="NCBI Taxonomy" id="159417"/>
    <lineage>
        <taxon>Eukaryota</taxon>
        <taxon>Metazoa</taxon>
        <taxon>Chordata</taxon>
        <taxon>Tunicata</taxon>
        <taxon>Ascidiacea</taxon>
        <taxon>Aplousobranchia</taxon>
        <taxon>Clavelinidae</taxon>
        <taxon>Clavelina</taxon>
    </lineage>
</organism>
<comment type="caution">
    <text evidence="1">The sequence shown here is derived from an EMBL/GenBank/DDBJ whole genome shotgun (WGS) entry which is preliminary data.</text>
</comment>
<dbReference type="InterPro" id="IPR040632">
    <property type="entry name" value="Sulfotransfer_4"/>
</dbReference>
<evidence type="ECO:0000313" key="2">
    <source>
        <dbReference type="Proteomes" id="UP001642483"/>
    </source>
</evidence>
<protein>
    <submittedName>
        <fullName evidence="1">Uncharacterized protein</fullName>
    </submittedName>
</protein>
<dbReference type="InterPro" id="IPR027417">
    <property type="entry name" value="P-loop_NTPase"/>
</dbReference>
<dbReference type="SUPFAM" id="SSF52540">
    <property type="entry name" value="P-loop containing nucleoside triphosphate hydrolases"/>
    <property type="match status" value="1"/>
</dbReference>
<sequence>MKVICAGMSKTGTKSMQAALKELGYNVYDFMENFEYLHDDWVKILAEGGSTEDFRRMYENVDAVTDIPGNIFWDEIHKAFPEAKIVLTIRDEDKWIDSVENQYSKANKPIFFVLTFFSPTFKKLGRFGDKLACAIFGSASKASLFKAPTINSLLYKMKFRRHNAHVLQNAPKDKLLVFSVSEGWEPLCNFLGTPIPSTSFPRKNVRENRPELVKEYMANNPTFIRAQREMKISFALFVGLLGFGIYKLSRTTPTTWMDTIGGALASLRS</sequence>